<dbReference type="GO" id="GO:0016491">
    <property type="term" value="F:oxidoreductase activity"/>
    <property type="evidence" value="ECO:0007669"/>
    <property type="project" value="UniProtKB-KW"/>
</dbReference>
<dbReference type="PRINTS" id="PR00081">
    <property type="entry name" value="GDHRDH"/>
</dbReference>
<evidence type="ECO:0000256" key="1">
    <source>
        <dbReference type="ARBA" id="ARBA00006484"/>
    </source>
</evidence>
<name>A0A0D2DYX0_9EURO</name>
<dbReference type="SUPFAM" id="SSF51735">
    <property type="entry name" value="NAD(P)-binding Rossmann-fold domains"/>
    <property type="match status" value="1"/>
</dbReference>
<dbReference type="GeneID" id="25301689"/>
<organism evidence="4 5">
    <name type="scientific">Fonsecaea pedrosoi CBS 271.37</name>
    <dbReference type="NCBI Taxonomy" id="1442368"/>
    <lineage>
        <taxon>Eukaryota</taxon>
        <taxon>Fungi</taxon>
        <taxon>Dikarya</taxon>
        <taxon>Ascomycota</taxon>
        <taxon>Pezizomycotina</taxon>
        <taxon>Eurotiomycetes</taxon>
        <taxon>Chaetothyriomycetidae</taxon>
        <taxon>Chaetothyriales</taxon>
        <taxon>Herpotrichiellaceae</taxon>
        <taxon>Fonsecaea</taxon>
    </lineage>
</organism>
<evidence type="ECO:0000256" key="3">
    <source>
        <dbReference type="SAM" id="MobiDB-lite"/>
    </source>
</evidence>
<gene>
    <name evidence="4" type="ORF">Z517_02199</name>
</gene>
<dbReference type="Pfam" id="PF13561">
    <property type="entry name" value="adh_short_C2"/>
    <property type="match status" value="1"/>
</dbReference>
<keyword evidence="5" id="KW-1185">Reference proteome</keyword>
<dbReference type="InterPro" id="IPR002347">
    <property type="entry name" value="SDR_fam"/>
</dbReference>
<sequence>MSSSFPGVAVVIGAGSGDGRAVAHLLIQNGCTKLVLGGSDDGRLEEVVKECHALIQGHADLQILSRKCDSREPRDVDELIAAAVARFGQIDYCANCERPDGFYGETTETPWATFTTAGERWQRGVWLAMRSEVRQFLAQKANRQPSAASIVNVSAAHGLASDPGFPSYSAAAHGIVGMSRATALDHLSDSIRINCVCPGPSSPQTLSEQTQDGSVPRRSLPLGPLDREITPDEVARAVVFLLGEASSAITGIELPVDGGWSLRHH</sequence>
<dbReference type="HOGENOM" id="CLU_010194_1_0_1"/>
<keyword evidence="2" id="KW-0560">Oxidoreductase</keyword>
<dbReference type="OrthoDB" id="5840532at2759"/>
<evidence type="ECO:0000313" key="4">
    <source>
        <dbReference type="EMBL" id="KIW82956.1"/>
    </source>
</evidence>
<dbReference type="STRING" id="1442368.A0A0D2DYX0"/>
<feature type="region of interest" description="Disordered" evidence="3">
    <location>
        <begin position="199"/>
        <end position="226"/>
    </location>
</feature>
<proteinExistence type="inferred from homology"/>
<dbReference type="InterPro" id="IPR036291">
    <property type="entry name" value="NAD(P)-bd_dom_sf"/>
</dbReference>
<dbReference type="Proteomes" id="UP000053029">
    <property type="component" value="Unassembled WGS sequence"/>
</dbReference>
<dbReference type="Gene3D" id="3.40.50.720">
    <property type="entry name" value="NAD(P)-binding Rossmann-like Domain"/>
    <property type="match status" value="1"/>
</dbReference>
<dbReference type="PANTHER" id="PTHR24321">
    <property type="entry name" value="DEHYDROGENASES, SHORT CHAIN"/>
    <property type="match status" value="1"/>
</dbReference>
<evidence type="ECO:0000313" key="5">
    <source>
        <dbReference type="Proteomes" id="UP000053029"/>
    </source>
</evidence>
<feature type="compositionally biased region" description="Polar residues" evidence="3">
    <location>
        <begin position="202"/>
        <end position="213"/>
    </location>
</feature>
<accession>A0A0D2DYX0</accession>
<comment type="similarity">
    <text evidence="1">Belongs to the short-chain dehydrogenases/reductases (SDR) family.</text>
</comment>
<dbReference type="EMBL" id="KN846970">
    <property type="protein sequence ID" value="KIW82956.1"/>
    <property type="molecule type" value="Genomic_DNA"/>
</dbReference>
<reference evidence="4 5" key="1">
    <citation type="submission" date="2015-01" db="EMBL/GenBank/DDBJ databases">
        <title>The Genome Sequence of Fonsecaea pedrosoi CBS 271.37.</title>
        <authorList>
            <consortium name="The Broad Institute Genomics Platform"/>
            <person name="Cuomo C."/>
            <person name="de Hoog S."/>
            <person name="Gorbushina A."/>
            <person name="Stielow B."/>
            <person name="Teixiera M."/>
            <person name="Abouelleil A."/>
            <person name="Chapman S.B."/>
            <person name="Priest M."/>
            <person name="Young S.K."/>
            <person name="Wortman J."/>
            <person name="Nusbaum C."/>
            <person name="Birren B."/>
        </authorList>
    </citation>
    <scope>NUCLEOTIDE SEQUENCE [LARGE SCALE GENOMIC DNA]</scope>
    <source>
        <strain evidence="4 5">CBS 271.37</strain>
    </source>
</reference>
<dbReference type="AlphaFoldDB" id="A0A0D2DYX0"/>
<dbReference type="PANTHER" id="PTHR24321:SF12">
    <property type="entry name" value="SHORT-CHAIN DEHYDROGENASE_REDUCTASE FAMILY, PUTATIVE (AFU_ORTHOLOGUE AFUA_5G14340)-RELATED"/>
    <property type="match status" value="1"/>
</dbReference>
<protein>
    <submittedName>
        <fullName evidence="4">Uncharacterized protein</fullName>
    </submittedName>
</protein>
<dbReference type="VEuPathDB" id="FungiDB:Z517_02199"/>
<dbReference type="RefSeq" id="XP_013286764.1">
    <property type="nucleotide sequence ID" value="XM_013431310.1"/>
</dbReference>
<dbReference type="CDD" id="cd05233">
    <property type="entry name" value="SDR_c"/>
    <property type="match status" value="1"/>
</dbReference>
<evidence type="ECO:0000256" key="2">
    <source>
        <dbReference type="ARBA" id="ARBA00023002"/>
    </source>
</evidence>